<protein>
    <submittedName>
        <fullName evidence="1">Uncharacterized protein</fullName>
    </submittedName>
</protein>
<accession>A0A0A8Z1Z7</accession>
<dbReference type="AlphaFoldDB" id="A0A0A8Z1Z7"/>
<organism evidence="1">
    <name type="scientific">Arundo donax</name>
    <name type="common">Giant reed</name>
    <name type="synonym">Donax arundinaceus</name>
    <dbReference type="NCBI Taxonomy" id="35708"/>
    <lineage>
        <taxon>Eukaryota</taxon>
        <taxon>Viridiplantae</taxon>
        <taxon>Streptophyta</taxon>
        <taxon>Embryophyta</taxon>
        <taxon>Tracheophyta</taxon>
        <taxon>Spermatophyta</taxon>
        <taxon>Magnoliopsida</taxon>
        <taxon>Liliopsida</taxon>
        <taxon>Poales</taxon>
        <taxon>Poaceae</taxon>
        <taxon>PACMAD clade</taxon>
        <taxon>Arundinoideae</taxon>
        <taxon>Arundineae</taxon>
        <taxon>Arundo</taxon>
    </lineage>
</organism>
<dbReference type="EMBL" id="GBRH01266212">
    <property type="protein sequence ID" value="JAD31683.1"/>
    <property type="molecule type" value="Transcribed_RNA"/>
</dbReference>
<name>A0A0A8Z1Z7_ARUDO</name>
<reference evidence="1" key="1">
    <citation type="submission" date="2014-09" db="EMBL/GenBank/DDBJ databases">
        <authorList>
            <person name="Magalhaes I.L.F."/>
            <person name="Oliveira U."/>
            <person name="Santos F.R."/>
            <person name="Vidigal T.H.D.A."/>
            <person name="Brescovit A.D."/>
            <person name="Santos A.J."/>
        </authorList>
    </citation>
    <scope>NUCLEOTIDE SEQUENCE</scope>
    <source>
        <tissue evidence="1">Shoot tissue taken approximately 20 cm above the soil surface</tissue>
    </source>
</reference>
<sequence>MEEPVVSLQSFSLILRTDIHSITHQTTLLVQTIHCTKASFLISTIIICCKGWLPPLVLQ</sequence>
<evidence type="ECO:0000313" key="1">
    <source>
        <dbReference type="EMBL" id="JAD31683.1"/>
    </source>
</evidence>
<proteinExistence type="predicted"/>
<reference evidence="1" key="2">
    <citation type="journal article" date="2015" name="Data Brief">
        <title>Shoot transcriptome of the giant reed, Arundo donax.</title>
        <authorList>
            <person name="Barrero R.A."/>
            <person name="Guerrero F.D."/>
            <person name="Moolhuijzen P."/>
            <person name="Goolsby J.A."/>
            <person name="Tidwell J."/>
            <person name="Bellgard S.E."/>
            <person name="Bellgard M.I."/>
        </authorList>
    </citation>
    <scope>NUCLEOTIDE SEQUENCE</scope>
    <source>
        <tissue evidence="1">Shoot tissue taken approximately 20 cm above the soil surface</tissue>
    </source>
</reference>